<feature type="compositionally biased region" description="Basic and acidic residues" evidence="8">
    <location>
        <begin position="502"/>
        <end position="512"/>
    </location>
</feature>
<comment type="pathway">
    <text evidence="2 7">Protein modification; peptidyl-diphthamide biosynthesis.</text>
</comment>
<evidence type="ECO:0000256" key="4">
    <source>
        <dbReference type="ARBA" id="ARBA00022723"/>
    </source>
</evidence>
<feature type="region of interest" description="Disordered" evidence="8">
    <location>
        <begin position="489"/>
        <end position="512"/>
    </location>
</feature>
<dbReference type="NCBIfam" id="TIGR00272">
    <property type="entry name" value="DPH2"/>
    <property type="match status" value="1"/>
</dbReference>
<dbReference type="NCBIfam" id="TIGR00322">
    <property type="entry name" value="diphth2_R"/>
    <property type="match status" value="1"/>
</dbReference>
<evidence type="ECO:0000313" key="10">
    <source>
        <dbReference type="Proteomes" id="UP000516437"/>
    </source>
</evidence>
<keyword evidence="10" id="KW-1185">Reference proteome</keyword>
<keyword evidence="6 7" id="KW-0411">Iron-sulfur</keyword>
<dbReference type="PANTHER" id="PTHR10762:SF2">
    <property type="entry name" value="2-(3-AMINO-3-CARBOXYPROPYL)HISTIDINE SYNTHASE SUBUNIT 2"/>
    <property type="match status" value="1"/>
</dbReference>
<dbReference type="AlphaFoldDB" id="A0A6A1W6Z0"/>
<dbReference type="InterPro" id="IPR010014">
    <property type="entry name" value="DHP2"/>
</dbReference>
<protein>
    <recommendedName>
        <fullName evidence="7">2-(3-amino-3-carboxypropyl)histidine synthase subunit 2</fullName>
    </recommendedName>
</protein>
<evidence type="ECO:0000256" key="1">
    <source>
        <dbReference type="ARBA" id="ARBA00001966"/>
    </source>
</evidence>
<proteinExistence type="inferred from homology"/>
<dbReference type="GO" id="GO:0090560">
    <property type="term" value="F:2-(3-amino-3-carboxypropyl)histidine synthase activity"/>
    <property type="evidence" value="ECO:0007669"/>
    <property type="project" value="InterPro"/>
</dbReference>
<comment type="similarity">
    <text evidence="3 7">Belongs to the DPH1/DPH2 family. DPH2 subfamily.</text>
</comment>
<accession>A0A6A1W6Z0</accession>
<evidence type="ECO:0000256" key="8">
    <source>
        <dbReference type="SAM" id="MobiDB-lite"/>
    </source>
</evidence>
<dbReference type="SFLD" id="SFLDS00032">
    <property type="entry name" value="Radical_SAM_3-amino-3-carboxyp"/>
    <property type="match status" value="1"/>
</dbReference>
<keyword evidence="4 7" id="KW-0479">Metal-binding</keyword>
<evidence type="ECO:0000256" key="6">
    <source>
        <dbReference type="ARBA" id="ARBA00023014"/>
    </source>
</evidence>
<comment type="cofactor">
    <cofactor evidence="1">
        <name>[4Fe-4S] cluster</name>
        <dbReference type="ChEBI" id="CHEBI:49883"/>
    </cofactor>
</comment>
<dbReference type="UniPathway" id="UPA00559"/>
<dbReference type="GO" id="GO:0017183">
    <property type="term" value="P:protein histidyl modification to diphthamide"/>
    <property type="evidence" value="ECO:0007669"/>
    <property type="project" value="UniProtKB-UniPathway"/>
</dbReference>
<evidence type="ECO:0000256" key="2">
    <source>
        <dbReference type="ARBA" id="ARBA00005156"/>
    </source>
</evidence>
<evidence type="ECO:0000256" key="5">
    <source>
        <dbReference type="ARBA" id="ARBA00023004"/>
    </source>
</evidence>
<comment type="caution">
    <text evidence="9">The sequence shown here is derived from an EMBL/GenBank/DDBJ whole genome shotgun (WGS) entry which is preliminary data.</text>
</comment>
<dbReference type="InterPro" id="IPR042263">
    <property type="entry name" value="DPH1/DPH2_1"/>
</dbReference>
<dbReference type="FunFam" id="3.40.50.11860:FF:000001">
    <property type="entry name" value="2-(3-amino-3-carboxypropyl)histidine synthase subunit 2"/>
    <property type="match status" value="1"/>
</dbReference>
<dbReference type="OrthoDB" id="449241at2759"/>
<dbReference type="InterPro" id="IPR016435">
    <property type="entry name" value="DPH1/DPH2"/>
</dbReference>
<dbReference type="EMBL" id="RXIC02000021">
    <property type="protein sequence ID" value="KAB1219458.1"/>
    <property type="molecule type" value="Genomic_DNA"/>
</dbReference>
<gene>
    <name evidence="9" type="ORF">CJ030_MR3G012254</name>
</gene>
<sequence>MDLDSYYEITRTAEFIHSRNFTRVALQFPDESLKDSTRVVRALRDQLRSLKKCGIEQNGGNKDVRLFVMADTTYGSCCVDEVGALHVDANCVVHYGHTCFSPTTTLPALFVIGKASISVSNCVENLSNCALTNGKSILVLYRLEYAYSVRHIREALPEALRLSEPESKLEVHFADIMGSVMNPSDVQNSFTGLLGTVGDCTDHRTFGVASGNTYRMGGLCWTLPDGHRMEDYLLFWIGSDNSAFANVVMTFNGCDTVRYDAAENCLVTDASQPKRVLKRRYYLVEKAKDANIVGILVGTLGVAGYLHMIRQMKELIAGAGKKAYTLVVGRPNPAKLANFPECDVFIYVSCAQTALLDSKEYLAPVITPFEAMLAFNSSISPCLRGSQWTGAYVMEFQDLINSCPVEVNKSEEARFSFLSGGYVEDFDQQEEENGRGDEGALALVSAAQKVLQLHDNSKSLIKGTARSGPEYLAARSYQGLDLHYDSSLPEPYLLGRSGRASGYKDEKSRQVE</sequence>
<evidence type="ECO:0000256" key="3">
    <source>
        <dbReference type="ARBA" id="ARBA00006179"/>
    </source>
</evidence>
<name>A0A6A1W6Z0_9ROSI</name>
<keyword evidence="5 7" id="KW-0408">Iron</keyword>
<dbReference type="GO" id="GO:0051536">
    <property type="term" value="F:iron-sulfur cluster binding"/>
    <property type="evidence" value="ECO:0007669"/>
    <property type="project" value="UniProtKB-KW"/>
</dbReference>
<dbReference type="InterPro" id="IPR042265">
    <property type="entry name" value="DPH1/DPH2_3"/>
</dbReference>
<dbReference type="Gene3D" id="3.40.50.11840">
    <property type="entry name" value="Diphthamide synthesis DPH1/DPH2 domain 1"/>
    <property type="match status" value="1"/>
</dbReference>
<dbReference type="Pfam" id="PF01866">
    <property type="entry name" value="Diphthamide_syn"/>
    <property type="match status" value="1"/>
</dbReference>
<dbReference type="PANTHER" id="PTHR10762">
    <property type="entry name" value="DIPHTHAMIDE BIOSYNTHESIS PROTEIN"/>
    <property type="match status" value="1"/>
</dbReference>
<dbReference type="SFLD" id="SFLDG01121">
    <property type="entry name" value="Diphthamide_biosynthesis"/>
    <property type="match status" value="1"/>
</dbReference>
<evidence type="ECO:0000313" key="9">
    <source>
        <dbReference type="EMBL" id="KAB1219458.1"/>
    </source>
</evidence>
<dbReference type="GO" id="GO:0046872">
    <property type="term" value="F:metal ion binding"/>
    <property type="evidence" value="ECO:0007669"/>
    <property type="project" value="UniProtKB-KW"/>
</dbReference>
<evidence type="ECO:0000256" key="7">
    <source>
        <dbReference type="RuleBase" id="RU364133"/>
    </source>
</evidence>
<organism evidence="9 10">
    <name type="scientific">Morella rubra</name>
    <name type="common">Chinese bayberry</name>
    <dbReference type="NCBI Taxonomy" id="262757"/>
    <lineage>
        <taxon>Eukaryota</taxon>
        <taxon>Viridiplantae</taxon>
        <taxon>Streptophyta</taxon>
        <taxon>Embryophyta</taxon>
        <taxon>Tracheophyta</taxon>
        <taxon>Spermatophyta</taxon>
        <taxon>Magnoliopsida</taxon>
        <taxon>eudicotyledons</taxon>
        <taxon>Gunneridae</taxon>
        <taxon>Pentapetalae</taxon>
        <taxon>rosids</taxon>
        <taxon>fabids</taxon>
        <taxon>Fagales</taxon>
        <taxon>Myricaceae</taxon>
        <taxon>Morella</taxon>
    </lineage>
</organism>
<dbReference type="Proteomes" id="UP000516437">
    <property type="component" value="Chromosome 3"/>
</dbReference>
<dbReference type="Gene3D" id="3.40.50.11860">
    <property type="entry name" value="Diphthamide synthesis DPH1/DPH2 domain 3"/>
    <property type="match status" value="1"/>
</dbReference>
<reference evidence="9 10" key="1">
    <citation type="journal article" date="2019" name="Plant Biotechnol. J.">
        <title>The red bayberry genome and genetic basis of sex determination.</title>
        <authorList>
            <person name="Jia H.M."/>
            <person name="Jia H.J."/>
            <person name="Cai Q.L."/>
            <person name="Wang Y."/>
            <person name="Zhao H.B."/>
            <person name="Yang W.F."/>
            <person name="Wang G.Y."/>
            <person name="Li Y.H."/>
            <person name="Zhan D.L."/>
            <person name="Shen Y.T."/>
            <person name="Niu Q.F."/>
            <person name="Chang L."/>
            <person name="Qiu J."/>
            <person name="Zhao L."/>
            <person name="Xie H.B."/>
            <person name="Fu W.Y."/>
            <person name="Jin J."/>
            <person name="Li X.W."/>
            <person name="Jiao Y."/>
            <person name="Zhou C.C."/>
            <person name="Tu T."/>
            <person name="Chai C.Y."/>
            <person name="Gao J.L."/>
            <person name="Fan L.J."/>
            <person name="van de Weg E."/>
            <person name="Wang J.Y."/>
            <person name="Gao Z.S."/>
        </authorList>
    </citation>
    <scope>NUCLEOTIDE SEQUENCE [LARGE SCALE GENOMIC DNA]</scope>
    <source>
        <tissue evidence="9">Leaves</tissue>
    </source>
</reference>
<comment type="function">
    <text evidence="7">Required for the first step of diphthamide biosynthesis, a post-translational modification of histidine which occurs in elongation factor 2. DPH1 and DPH2 transfer a 3-amino-3-carboxypropyl (ACP) group from S-adenosyl-L-methionine (SAM) to a histidine residue, the reaction is assisted by a reduction system comprising DPH3 and a NADH-dependent reductase. Facilitates the reduction of the catalytic iron-sulfur cluster found in the DPH1 subunit.</text>
</comment>